<feature type="active site" description="Proton acceptor" evidence="8">
    <location>
        <position position="13"/>
    </location>
</feature>
<feature type="binding site" evidence="8">
    <location>
        <position position="40"/>
    </location>
    <ligand>
        <name>Mg(2+)</name>
        <dbReference type="ChEBI" id="CHEBI:18420"/>
    </ligand>
</feature>
<dbReference type="Gene3D" id="1.10.300.10">
    <property type="entry name" value="Adenylosuccinate Synthetase, subunit A, domain 2"/>
    <property type="match status" value="1"/>
</dbReference>
<dbReference type="EMBL" id="CP001699">
    <property type="protein sequence ID" value="ACU63062.1"/>
    <property type="molecule type" value="Genomic_DNA"/>
</dbReference>
<dbReference type="NCBIfam" id="NF002223">
    <property type="entry name" value="PRK01117.1"/>
    <property type="match status" value="1"/>
</dbReference>
<dbReference type="AlphaFoldDB" id="A0A979G9D4"/>
<dbReference type="RefSeq" id="WP_012793229.1">
    <property type="nucleotide sequence ID" value="NC_013132.1"/>
</dbReference>
<keyword evidence="6 8" id="KW-0460">Magnesium</keyword>
<comment type="subunit">
    <text evidence="1 8">Homodimer.</text>
</comment>
<organism evidence="10 11">
    <name type="scientific">Chitinophaga pinensis (strain ATCC 43595 / DSM 2588 / LMG 13176 / NBRC 15968 / NCIMB 11800 / UQM 2034)</name>
    <dbReference type="NCBI Taxonomy" id="485918"/>
    <lineage>
        <taxon>Bacteria</taxon>
        <taxon>Pseudomonadati</taxon>
        <taxon>Bacteroidota</taxon>
        <taxon>Chitinophagia</taxon>
        <taxon>Chitinophagales</taxon>
        <taxon>Chitinophagaceae</taxon>
        <taxon>Chitinophaga</taxon>
    </lineage>
</organism>
<comment type="catalytic activity">
    <reaction evidence="8 9">
        <text>IMP + L-aspartate + GTP = N(6)-(1,2-dicarboxyethyl)-AMP + GDP + phosphate + 2 H(+)</text>
        <dbReference type="Rhea" id="RHEA:15753"/>
        <dbReference type="ChEBI" id="CHEBI:15378"/>
        <dbReference type="ChEBI" id="CHEBI:29991"/>
        <dbReference type="ChEBI" id="CHEBI:37565"/>
        <dbReference type="ChEBI" id="CHEBI:43474"/>
        <dbReference type="ChEBI" id="CHEBI:57567"/>
        <dbReference type="ChEBI" id="CHEBI:58053"/>
        <dbReference type="ChEBI" id="CHEBI:58189"/>
        <dbReference type="EC" id="6.3.4.4"/>
    </reaction>
</comment>
<keyword evidence="4 8" id="KW-0547">Nucleotide-binding</keyword>
<dbReference type="SMART" id="SM00788">
    <property type="entry name" value="Adenylsucc_synt"/>
    <property type="match status" value="1"/>
</dbReference>
<comment type="subcellular location">
    <subcellularLocation>
        <location evidence="8">Cytoplasm</location>
    </subcellularLocation>
</comment>
<comment type="pathway">
    <text evidence="8 9">Purine metabolism; AMP biosynthesis via de novo pathway; AMP from IMP: step 1/2.</text>
</comment>
<keyword evidence="8" id="KW-0963">Cytoplasm</keyword>
<dbReference type="FunFam" id="3.90.170.10:FF:000001">
    <property type="entry name" value="Adenylosuccinate synthetase"/>
    <property type="match status" value="1"/>
</dbReference>
<dbReference type="InterPro" id="IPR042109">
    <property type="entry name" value="Adenylosuccinate_synth_dom1"/>
</dbReference>
<dbReference type="InterPro" id="IPR042110">
    <property type="entry name" value="Adenylosuccinate_synth_dom2"/>
</dbReference>
<dbReference type="PANTHER" id="PTHR11846:SF0">
    <property type="entry name" value="ADENYLOSUCCINATE SYNTHETASE"/>
    <property type="match status" value="1"/>
</dbReference>
<dbReference type="GO" id="GO:0046040">
    <property type="term" value="P:IMP metabolic process"/>
    <property type="evidence" value="ECO:0007669"/>
    <property type="project" value="TreeGrafter"/>
</dbReference>
<dbReference type="GO" id="GO:0044208">
    <property type="term" value="P:'de novo' AMP biosynthetic process"/>
    <property type="evidence" value="ECO:0007669"/>
    <property type="project" value="UniProtKB-UniRule"/>
</dbReference>
<comment type="function">
    <text evidence="8">Plays an important role in the de novo pathway of purine nucleotide biosynthesis. Catalyzes the first committed step in the biosynthesis of AMP from IMP.</text>
</comment>
<evidence type="ECO:0000256" key="5">
    <source>
        <dbReference type="ARBA" id="ARBA00022755"/>
    </source>
</evidence>
<keyword evidence="2 8" id="KW-0436">Ligase</keyword>
<dbReference type="KEGG" id="cpi:Cpin_5638"/>
<dbReference type="Proteomes" id="UP000002215">
    <property type="component" value="Chromosome"/>
</dbReference>
<comment type="cofactor">
    <cofactor evidence="8">
        <name>Mg(2+)</name>
        <dbReference type="ChEBI" id="CHEBI:18420"/>
    </cofactor>
    <text evidence="8">Binds 1 Mg(2+) ion per subunit.</text>
</comment>
<keyword evidence="7 8" id="KW-0342">GTP-binding</keyword>
<feature type="binding site" evidence="8">
    <location>
        <begin position="409"/>
        <end position="411"/>
    </location>
    <ligand>
        <name>GTP</name>
        <dbReference type="ChEBI" id="CHEBI:37565"/>
    </ligand>
</feature>
<keyword evidence="5 8" id="KW-0658">Purine biosynthesis</keyword>
<name>A0A979G9D4_CHIPD</name>
<evidence type="ECO:0000313" key="11">
    <source>
        <dbReference type="Proteomes" id="UP000002215"/>
    </source>
</evidence>
<feature type="binding site" description="in other chain" evidence="8">
    <location>
        <position position="131"/>
    </location>
    <ligand>
        <name>IMP</name>
        <dbReference type="ChEBI" id="CHEBI:58053"/>
        <note>ligand shared between dimeric partners</note>
    </ligand>
</feature>
<feature type="binding site" description="in other chain" evidence="8">
    <location>
        <begin position="13"/>
        <end position="16"/>
    </location>
    <ligand>
        <name>IMP</name>
        <dbReference type="ChEBI" id="CHEBI:58053"/>
        <note>ligand shared between dimeric partners</note>
    </ligand>
</feature>
<feature type="binding site" evidence="8">
    <location>
        <position position="145"/>
    </location>
    <ligand>
        <name>IMP</name>
        <dbReference type="ChEBI" id="CHEBI:58053"/>
        <note>ligand shared between dimeric partners</note>
    </ligand>
</feature>
<dbReference type="GO" id="GO:0005737">
    <property type="term" value="C:cytoplasm"/>
    <property type="evidence" value="ECO:0007669"/>
    <property type="project" value="UniProtKB-SubCell"/>
</dbReference>
<dbReference type="HAMAP" id="MF_00011">
    <property type="entry name" value="Adenylosucc_synth"/>
    <property type="match status" value="1"/>
</dbReference>
<feature type="binding site" evidence="8">
    <location>
        <begin position="300"/>
        <end position="306"/>
    </location>
    <ligand>
        <name>substrate</name>
    </ligand>
</feature>
<evidence type="ECO:0000256" key="3">
    <source>
        <dbReference type="ARBA" id="ARBA00022723"/>
    </source>
</evidence>
<reference evidence="10 11" key="2">
    <citation type="journal article" date="2010" name="Stand. Genomic Sci.">
        <title>Complete genome sequence of Chitinophaga pinensis type strain (UQM 2034).</title>
        <authorList>
            <person name="Glavina Del Rio T."/>
            <person name="Abt B."/>
            <person name="Spring S."/>
            <person name="Lapidus A."/>
            <person name="Nolan M."/>
            <person name="Tice H."/>
            <person name="Copeland A."/>
            <person name="Cheng J.F."/>
            <person name="Chen F."/>
            <person name="Bruce D."/>
            <person name="Goodwin L."/>
            <person name="Pitluck S."/>
            <person name="Ivanova N."/>
            <person name="Mavromatis K."/>
            <person name="Mikhailova N."/>
            <person name="Pati A."/>
            <person name="Chen A."/>
            <person name="Palaniappan K."/>
            <person name="Land M."/>
            <person name="Hauser L."/>
            <person name="Chang Y.J."/>
            <person name="Jeffries C.D."/>
            <person name="Chain P."/>
            <person name="Saunders E."/>
            <person name="Detter J.C."/>
            <person name="Brettin T."/>
            <person name="Rohde M."/>
            <person name="Goker M."/>
            <person name="Bristow J."/>
            <person name="Eisen J.A."/>
            <person name="Markowitz V."/>
            <person name="Hugenholtz P."/>
            <person name="Kyrpides N.C."/>
            <person name="Klenk H.P."/>
            <person name="Lucas S."/>
        </authorList>
    </citation>
    <scope>NUCLEOTIDE SEQUENCE [LARGE SCALE GENOMIC DNA]</scope>
    <source>
        <strain evidence="11">ATCC 43595 / DSM 2588 / LMG 13176 / NBRC 15968 / NCIMB 11800 / UQM 2034</strain>
    </source>
</reference>
<feature type="binding site" evidence="8">
    <location>
        <position position="306"/>
    </location>
    <ligand>
        <name>GTP</name>
        <dbReference type="ChEBI" id="CHEBI:37565"/>
    </ligand>
</feature>
<dbReference type="CDD" id="cd03108">
    <property type="entry name" value="AdSS"/>
    <property type="match status" value="1"/>
</dbReference>
<gene>
    <name evidence="8" type="primary">purA</name>
    <name evidence="10" type="ordered locus">Cpin_5638</name>
</gene>
<dbReference type="PANTHER" id="PTHR11846">
    <property type="entry name" value="ADENYLOSUCCINATE SYNTHETASE"/>
    <property type="match status" value="1"/>
</dbReference>
<comment type="similarity">
    <text evidence="8 9">Belongs to the adenylosuccinate synthetase family.</text>
</comment>
<evidence type="ECO:0000256" key="4">
    <source>
        <dbReference type="ARBA" id="ARBA00022741"/>
    </source>
</evidence>
<dbReference type="GO" id="GO:0005525">
    <property type="term" value="F:GTP binding"/>
    <property type="evidence" value="ECO:0007669"/>
    <property type="project" value="UniProtKB-UniRule"/>
</dbReference>
<dbReference type="FunFam" id="1.10.300.10:FF:000001">
    <property type="entry name" value="Adenylosuccinate synthetase"/>
    <property type="match status" value="1"/>
</dbReference>
<feature type="binding site" description="in other chain" evidence="8">
    <location>
        <position position="240"/>
    </location>
    <ligand>
        <name>IMP</name>
        <dbReference type="ChEBI" id="CHEBI:58053"/>
        <note>ligand shared between dimeric partners</note>
    </ligand>
</feature>
<feature type="binding site" evidence="8">
    <location>
        <begin position="40"/>
        <end position="42"/>
    </location>
    <ligand>
        <name>GTP</name>
        <dbReference type="ChEBI" id="CHEBI:37565"/>
    </ligand>
</feature>
<evidence type="ECO:0000256" key="2">
    <source>
        <dbReference type="ARBA" id="ARBA00022598"/>
    </source>
</evidence>
<dbReference type="InterPro" id="IPR018220">
    <property type="entry name" value="Adenylosuccin_syn_GTP-bd"/>
</dbReference>
<dbReference type="Gene3D" id="3.40.440.10">
    <property type="entry name" value="Adenylosuccinate Synthetase, subunit A, domain 1"/>
    <property type="match status" value="1"/>
</dbReference>
<dbReference type="Gene3D" id="3.90.170.10">
    <property type="entry name" value="Adenylosuccinate Synthetase, subunit A, domain 3"/>
    <property type="match status" value="1"/>
</dbReference>
<evidence type="ECO:0000256" key="8">
    <source>
        <dbReference type="HAMAP-Rule" id="MF_00011"/>
    </source>
</evidence>
<proteinExistence type="inferred from homology"/>
<dbReference type="EC" id="6.3.4.4" evidence="8 9"/>
<feature type="binding site" description="in other chain" evidence="8">
    <location>
        <begin position="38"/>
        <end position="41"/>
    </location>
    <ligand>
        <name>IMP</name>
        <dbReference type="ChEBI" id="CHEBI:58053"/>
        <note>ligand shared between dimeric partners</note>
    </ligand>
</feature>
<dbReference type="InterPro" id="IPR042111">
    <property type="entry name" value="Adenylosuccinate_synth_dom3"/>
</dbReference>
<dbReference type="Pfam" id="PF00709">
    <property type="entry name" value="Adenylsucc_synt"/>
    <property type="match status" value="1"/>
</dbReference>
<evidence type="ECO:0000313" key="10">
    <source>
        <dbReference type="EMBL" id="ACU63062.1"/>
    </source>
</evidence>
<evidence type="ECO:0000256" key="1">
    <source>
        <dbReference type="ARBA" id="ARBA00011738"/>
    </source>
</evidence>
<evidence type="ECO:0000256" key="7">
    <source>
        <dbReference type="ARBA" id="ARBA00023134"/>
    </source>
</evidence>
<dbReference type="InterPro" id="IPR027417">
    <property type="entry name" value="P-loop_NTPase"/>
</dbReference>
<evidence type="ECO:0000256" key="9">
    <source>
        <dbReference type="RuleBase" id="RU000520"/>
    </source>
</evidence>
<keyword evidence="3 8" id="KW-0479">Metal-binding</keyword>
<reference evidence="11" key="1">
    <citation type="submission" date="2009-08" db="EMBL/GenBank/DDBJ databases">
        <title>The complete genome of Chitinophaga pinensis DSM 2588.</title>
        <authorList>
            <consortium name="US DOE Joint Genome Institute (JGI-PGF)"/>
            <person name="Lucas S."/>
            <person name="Copeland A."/>
            <person name="Lapidus A."/>
            <person name="Glavina del Rio T."/>
            <person name="Dalin E."/>
            <person name="Tice H."/>
            <person name="Bruce D."/>
            <person name="Goodwin L."/>
            <person name="Pitluck S."/>
            <person name="Kyrpides N."/>
            <person name="Mavromatis K."/>
            <person name="Ivanova N."/>
            <person name="Mikhailova N."/>
            <person name="Sims D."/>
            <person name="Meinche L."/>
            <person name="Brettin T."/>
            <person name="Detter J.C."/>
            <person name="Han C."/>
            <person name="Larimer F."/>
            <person name="Land M."/>
            <person name="Hauser L."/>
            <person name="Markowitz V."/>
            <person name="Cheng J.-F."/>
            <person name="Hugenholtz P."/>
            <person name="Woyke T."/>
            <person name="Wu D."/>
            <person name="Spring S."/>
            <person name="Klenk H.-P."/>
            <person name="Eisen J.A."/>
        </authorList>
    </citation>
    <scope>NUCLEOTIDE SEQUENCE [LARGE SCALE GENOMIC DNA]</scope>
    <source>
        <strain evidence="11">ATCC 43595 / DSM 2588 / LMG 13176 / NBRC 15968 / NCIMB 11800 / UQM 2034</strain>
    </source>
</reference>
<dbReference type="SUPFAM" id="SSF52540">
    <property type="entry name" value="P-loop containing nucleoside triphosphate hydrolases"/>
    <property type="match status" value="1"/>
</dbReference>
<feature type="binding site" description="in other chain" evidence="8">
    <location>
        <position position="225"/>
    </location>
    <ligand>
        <name>IMP</name>
        <dbReference type="ChEBI" id="CHEBI:58053"/>
        <note>ligand shared between dimeric partners</note>
    </ligand>
</feature>
<dbReference type="OrthoDB" id="9807553at2"/>
<dbReference type="InterPro" id="IPR001114">
    <property type="entry name" value="Adenylosuccinate_synthetase"/>
</dbReference>
<dbReference type="GO" id="GO:0000287">
    <property type="term" value="F:magnesium ion binding"/>
    <property type="evidence" value="ECO:0007669"/>
    <property type="project" value="UniProtKB-UniRule"/>
</dbReference>
<feature type="binding site" description="in other chain" evidence="8">
    <location>
        <position position="304"/>
    </location>
    <ligand>
        <name>IMP</name>
        <dbReference type="ChEBI" id="CHEBI:58053"/>
        <note>ligand shared between dimeric partners</note>
    </ligand>
</feature>
<feature type="binding site" evidence="8">
    <location>
        <begin position="332"/>
        <end position="334"/>
    </location>
    <ligand>
        <name>GTP</name>
        <dbReference type="ChEBI" id="CHEBI:37565"/>
    </ligand>
</feature>
<feature type="active site" description="Proton donor" evidence="8">
    <location>
        <position position="41"/>
    </location>
</feature>
<feature type="binding site" evidence="8">
    <location>
        <position position="13"/>
    </location>
    <ligand>
        <name>Mg(2+)</name>
        <dbReference type="ChEBI" id="CHEBI:18420"/>
    </ligand>
</feature>
<feature type="binding site" evidence="8">
    <location>
        <begin position="12"/>
        <end position="18"/>
    </location>
    <ligand>
        <name>GTP</name>
        <dbReference type="ChEBI" id="CHEBI:37565"/>
    </ligand>
</feature>
<evidence type="ECO:0000256" key="6">
    <source>
        <dbReference type="ARBA" id="ARBA00022842"/>
    </source>
</evidence>
<protein>
    <recommendedName>
        <fullName evidence="8 9">Adenylosuccinate synthetase</fullName>
        <shortName evidence="8">AMPSase</shortName>
        <shortName evidence="8">AdSS</shortName>
        <ecNumber evidence="8 9">6.3.4.4</ecNumber>
    </recommendedName>
    <alternativeName>
        <fullName evidence="8">IMP--aspartate ligase</fullName>
    </alternativeName>
</protein>
<accession>A0A979G9D4</accession>
<dbReference type="GO" id="GO:0004019">
    <property type="term" value="F:adenylosuccinate synthase activity"/>
    <property type="evidence" value="ECO:0007669"/>
    <property type="project" value="UniProtKB-UniRule"/>
</dbReference>
<dbReference type="PROSITE" id="PS01266">
    <property type="entry name" value="ADENYLOSUCCIN_SYN_1"/>
    <property type="match status" value="1"/>
</dbReference>
<sequence length="424" mass="46248">MKLDIVLGLQWGDEGKGKIVDVLAPAYGMVARYHGGSNAGHTIVFEGKKMVLNTVPSGIFNQQTANIIGSGVVLDLLAFHKEVTGLQANGFTVAEWQNLSISRKAHLLLPTHRLIDKLSEESLGLQKIGSTQKGISLAYADKMLRRGLRAGDILLPDFEEKCKELLSAHTQQIKTHYQQDIDTDTLYAEIQEALKTVLLFPIIDTESGVNQYLCKGGKVLAEGAQGTLLDIDHGTYPYVTSSSTTAAGACSGLGIAPQKVGEVYGIFKAYTTRVGNGPFPTELTDETGTLLRTKGHEFGAVTKRPRRTGWLDIPYLKYAIILNGVTQLVLTKLDVLQGMEQIAVCTHYSETDGISLPPYTADVTPVYQVLKGWNEDLTGIRSKDELPAACLAYIAFLEAQLQLPVRYISVGPDREQMIVVPFPD</sequence>
<dbReference type="NCBIfam" id="TIGR00184">
    <property type="entry name" value="purA"/>
    <property type="match status" value="1"/>
</dbReference>